<reference evidence="1" key="1">
    <citation type="journal article" date="2023" name="G3 (Bethesda)">
        <title>A reference genome for the long-term kleptoplast-retaining sea slug Elysia crispata morphotype clarki.</title>
        <authorList>
            <person name="Eastman K.E."/>
            <person name="Pendleton A.L."/>
            <person name="Shaikh M.A."/>
            <person name="Suttiyut T."/>
            <person name="Ogas R."/>
            <person name="Tomko P."/>
            <person name="Gavelis G."/>
            <person name="Widhalm J.R."/>
            <person name="Wisecaver J.H."/>
        </authorList>
    </citation>
    <scope>NUCLEOTIDE SEQUENCE</scope>
    <source>
        <strain evidence="1">ECLA1</strain>
    </source>
</reference>
<dbReference type="EMBL" id="JAWDGP010003740">
    <property type="protein sequence ID" value="KAK3771419.1"/>
    <property type="molecule type" value="Genomic_DNA"/>
</dbReference>
<dbReference type="Proteomes" id="UP001283361">
    <property type="component" value="Unassembled WGS sequence"/>
</dbReference>
<comment type="caution">
    <text evidence="1">The sequence shown here is derived from an EMBL/GenBank/DDBJ whole genome shotgun (WGS) entry which is preliminary data.</text>
</comment>
<proteinExistence type="predicted"/>
<accession>A0AAE1DHZ9</accession>
<gene>
    <name evidence="1" type="ORF">RRG08_010136</name>
</gene>
<evidence type="ECO:0000313" key="1">
    <source>
        <dbReference type="EMBL" id="KAK3771419.1"/>
    </source>
</evidence>
<evidence type="ECO:0000313" key="2">
    <source>
        <dbReference type="Proteomes" id="UP001283361"/>
    </source>
</evidence>
<sequence>MTWALLQYLELESSSTSAIFLVLQCESISGLRLEFYWFLVLHQNNRLSTARTFSERTTKENENFSFMNALPTLQAT</sequence>
<dbReference type="AlphaFoldDB" id="A0AAE1DHZ9"/>
<protein>
    <submittedName>
        <fullName evidence="1">Uncharacterized protein</fullName>
    </submittedName>
</protein>
<keyword evidence="2" id="KW-1185">Reference proteome</keyword>
<organism evidence="1 2">
    <name type="scientific">Elysia crispata</name>
    <name type="common">lettuce slug</name>
    <dbReference type="NCBI Taxonomy" id="231223"/>
    <lineage>
        <taxon>Eukaryota</taxon>
        <taxon>Metazoa</taxon>
        <taxon>Spiralia</taxon>
        <taxon>Lophotrochozoa</taxon>
        <taxon>Mollusca</taxon>
        <taxon>Gastropoda</taxon>
        <taxon>Heterobranchia</taxon>
        <taxon>Euthyneura</taxon>
        <taxon>Panpulmonata</taxon>
        <taxon>Sacoglossa</taxon>
        <taxon>Placobranchoidea</taxon>
        <taxon>Plakobranchidae</taxon>
        <taxon>Elysia</taxon>
    </lineage>
</organism>
<name>A0AAE1DHZ9_9GAST</name>